<dbReference type="GO" id="GO:0006078">
    <property type="term" value="P:(1-&gt;6)-beta-D-glucan biosynthetic process"/>
    <property type="evidence" value="ECO:0007669"/>
    <property type="project" value="TreeGrafter"/>
</dbReference>
<evidence type="ECO:0000256" key="2">
    <source>
        <dbReference type="ARBA" id="ARBA00023136"/>
    </source>
</evidence>
<dbReference type="GO" id="GO:0005886">
    <property type="term" value="C:plasma membrane"/>
    <property type="evidence" value="ECO:0007669"/>
    <property type="project" value="TreeGrafter"/>
</dbReference>
<evidence type="ECO:0000256" key="3">
    <source>
        <dbReference type="ARBA" id="ARBA00023180"/>
    </source>
</evidence>
<organism evidence="6 7">
    <name type="scientific">Athelia psychrophila</name>
    <dbReference type="NCBI Taxonomy" id="1759441"/>
    <lineage>
        <taxon>Eukaryota</taxon>
        <taxon>Fungi</taxon>
        <taxon>Dikarya</taxon>
        <taxon>Basidiomycota</taxon>
        <taxon>Agaricomycotina</taxon>
        <taxon>Agaricomycetes</taxon>
        <taxon>Agaricomycetidae</taxon>
        <taxon>Atheliales</taxon>
        <taxon>Atheliaceae</taxon>
        <taxon>Athelia</taxon>
    </lineage>
</organism>
<dbReference type="OrthoDB" id="412647at2759"/>
<keyword evidence="3" id="KW-0325">Glycoprotein</keyword>
<keyword evidence="7" id="KW-1185">Reference proteome</keyword>
<proteinExistence type="predicted"/>
<dbReference type="SUPFAM" id="SSF49899">
    <property type="entry name" value="Concanavalin A-like lectins/glucanases"/>
    <property type="match status" value="1"/>
</dbReference>
<keyword evidence="6" id="KW-0378">Hydrolase</keyword>
<evidence type="ECO:0000313" key="6">
    <source>
        <dbReference type="EMBL" id="KZP08757.1"/>
    </source>
</evidence>
<dbReference type="InterPro" id="IPR013320">
    <property type="entry name" value="ConA-like_dom_sf"/>
</dbReference>
<evidence type="ECO:0000256" key="4">
    <source>
        <dbReference type="ARBA" id="ARBA00023316"/>
    </source>
</evidence>
<protein>
    <submittedName>
        <fullName evidence="6">Glycoside hydrolase family 16 protein</fullName>
    </submittedName>
</protein>
<dbReference type="GO" id="GO:0031505">
    <property type="term" value="P:fungal-type cell wall organization"/>
    <property type="evidence" value="ECO:0007669"/>
    <property type="project" value="TreeGrafter"/>
</dbReference>
<reference evidence="6 7" key="1">
    <citation type="journal article" date="2016" name="Mol. Biol. Evol.">
        <title>Comparative Genomics of Early-Diverging Mushroom-Forming Fungi Provides Insights into the Origins of Lignocellulose Decay Capabilities.</title>
        <authorList>
            <person name="Nagy L.G."/>
            <person name="Riley R."/>
            <person name="Tritt A."/>
            <person name="Adam C."/>
            <person name="Daum C."/>
            <person name="Floudas D."/>
            <person name="Sun H."/>
            <person name="Yadav J.S."/>
            <person name="Pangilinan J."/>
            <person name="Larsson K.H."/>
            <person name="Matsuura K."/>
            <person name="Barry K."/>
            <person name="Labutti K."/>
            <person name="Kuo R."/>
            <person name="Ohm R.A."/>
            <person name="Bhattacharya S.S."/>
            <person name="Shirouzu T."/>
            <person name="Yoshinaga Y."/>
            <person name="Martin F.M."/>
            <person name="Grigoriev I.V."/>
            <person name="Hibbett D.S."/>
        </authorList>
    </citation>
    <scope>NUCLEOTIDE SEQUENCE [LARGE SCALE GENOMIC DNA]</scope>
    <source>
        <strain evidence="6 7">CBS 109695</strain>
    </source>
</reference>
<dbReference type="STRING" id="436010.A0A165XPL5"/>
<dbReference type="Proteomes" id="UP000076532">
    <property type="component" value="Unassembled WGS sequence"/>
</dbReference>
<dbReference type="PANTHER" id="PTHR31361">
    <property type="entry name" value="BETA-GLUCAN SYNTHESIS-ASSOCIATED PROTEIN KRE6-RELATED"/>
    <property type="match status" value="1"/>
</dbReference>
<sequence>MTGNLGRAGYGTSLEGTGPYTYDECDVGTTPNYTLNGLPLAATTQRRRFERQRRALMPAGQRLSQCTRPGESHLGSIYSDGTYGRSAPEIDIFEAQIGTRRFNVYGIEYKRGLDDAYISCIANGALALKINAAGVGADTATDNFAMPVPQEPMDLLMNLGQSINLDTVDTKHMPYPVTMPVDYNRVSPRREELTSVFLLASLYEHDEFMHLNYWKAKRQMSTGAQWEVSVVRVLGICKGIEVHLHGDVHEGGEVIWENNYCRVDMVRGNRDQQEIEMRTRLDYNPRSPKAFGAKPRLLSSVSHLPLAPTPEADPDLDPDVGGGLRSANARL</sequence>
<comment type="subcellular location">
    <subcellularLocation>
        <location evidence="1">Membrane</location>
    </subcellularLocation>
</comment>
<evidence type="ECO:0000256" key="5">
    <source>
        <dbReference type="SAM" id="MobiDB-lite"/>
    </source>
</evidence>
<keyword evidence="2" id="KW-0472">Membrane</keyword>
<dbReference type="PANTHER" id="PTHR31361:SF1">
    <property type="entry name" value="BETA-GLUCAN SYNTHESIS-ASSOCIATED PROTEIN KRE6-RELATED"/>
    <property type="match status" value="1"/>
</dbReference>
<evidence type="ECO:0000313" key="7">
    <source>
        <dbReference type="Proteomes" id="UP000076532"/>
    </source>
</evidence>
<gene>
    <name evidence="6" type="ORF">FIBSPDRAFT_1052185</name>
</gene>
<dbReference type="InterPro" id="IPR005629">
    <property type="entry name" value="Skn1/Kre6/Sbg1"/>
</dbReference>
<dbReference type="Pfam" id="PF03935">
    <property type="entry name" value="SKN1_KRE6_Sbg1"/>
    <property type="match status" value="2"/>
</dbReference>
<dbReference type="GO" id="GO:0005789">
    <property type="term" value="C:endoplasmic reticulum membrane"/>
    <property type="evidence" value="ECO:0007669"/>
    <property type="project" value="TreeGrafter"/>
</dbReference>
<accession>A0A165XPL5</accession>
<dbReference type="Gene3D" id="2.60.120.200">
    <property type="match status" value="1"/>
</dbReference>
<evidence type="ECO:0000256" key="1">
    <source>
        <dbReference type="ARBA" id="ARBA00004370"/>
    </source>
</evidence>
<dbReference type="GO" id="GO:0015926">
    <property type="term" value="F:glucosidase activity"/>
    <property type="evidence" value="ECO:0007669"/>
    <property type="project" value="TreeGrafter"/>
</dbReference>
<keyword evidence="4" id="KW-0961">Cell wall biogenesis/degradation</keyword>
<name>A0A165XPL5_9AGAM</name>
<dbReference type="AlphaFoldDB" id="A0A165XPL5"/>
<dbReference type="EMBL" id="KV417714">
    <property type="protein sequence ID" value="KZP08757.1"/>
    <property type="molecule type" value="Genomic_DNA"/>
</dbReference>
<feature type="region of interest" description="Disordered" evidence="5">
    <location>
        <begin position="304"/>
        <end position="331"/>
    </location>
</feature>